<proteinExistence type="predicted"/>
<evidence type="ECO:0000313" key="3">
    <source>
        <dbReference type="EMBL" id="CAG9183242.1"/>
    </source>
</evidence>
<dbReference type="EMBL" id="CAJZAI010000019">
    <property type="protein sequence ID" value="CAG9183242.1"/>
    <property type="molecule type" value="Genomic_DNA"/>
</dbReference>
<evidence type="ECO:0000256" key="2">
    <source>
        <dbReference type="SAM" id="SignalP"/>
    </source>
</evidence>
<feature type="chain" id="PRO_5046495947" evidence="2">
    <location>
        <begin position="23"/>
        <end position="64"/>
    </location>
</feature>
<dbReference type="Proteomes" id="UP000727654">
    <property type="component" value="Unassembled WGS sequence"/>
</dbReference>
<gene>
    <name evidence="3" type="ORF">LMG23992_04939</name>
</gene>
<keyword evidence="4" id="KW-1185">Reference proteome</keyword>
<name>A0ABN7ZBA4_9BURK</name>
<feature type="signal peptide" evidence="2">
    <location>
        <begin position="1"/>
        <end position="22"/>
    </location>
</feature>
<feature type="region of interest" description="Disordered" evidence="1">
    <location>
        <begin position="37"/>
        <end position="64"/>
    </location>
</feature>
<evidence type="ECO:0000313" key="4">
    <source>
        <dbReference type="Proteomes" id="UP000727654"/>
    </source>
</evidence>
<comment type="caution">
    <text evidence="3">The sequence shown here is derived from an EMBL/GenBank/DDBJ whole genome shotgun (WGS) entry which is preliminary data.</text>
</comment>
<accession>A0ABN7ZBA4</accession>
<sequence length="64" mass="6490">MKNILLALLGAAAVMAAWPAMAGPDWAVIERGRAAARAAHPCADTHQRSADAAPASTPGIPHHG</sequence>
<protein>
    <submittedName>
        <fullName evidence="3">Uncharacterized protein</fullName>
    </submittedName>
</protein>
<keyword evidence="2" id="KW-0732">Signal</keyword>
<organism evidence="3 4">
    <name type="scientific">Cupriavidus laharis</name>
    <dbReference type="NCBI Taxonomy" id="151654"/>
    <lineage>
        <taxon>Bacteria</taxon>
        <taxon>Pseudomonadati</taxon>
        <taxon>Pseudomonadota</taxon>
        <taxon>Betaproteobacteria</taxon>
        <taxon>Burkholderiales</taxon>
        <taxon>Burkholderiaceae</taxon>
        <taxon>Cupriavidus</taxon>
    </lineage>
</organism>
<reference evidence="3 4" key="1">
    <citation type="submission" date="2021-08" db="EMBL/GenBank/DDBJ databases">
        <authorList>
            <person name="Peeters C."/>
        </authorList>
    </citation>
    <scope>NUCLEOTIDE SEQUENCE [LARGE SCALE GENOMIC DNA]</scope>
    <source>
        <strain evidence="3 4">LMG 23992</strain>
    </source>
</reference>
<evidence type="ECO:0000256" key="1">
    <source>
        <dbReference type="SAM" id="MobiDB-lite"/>
    </source>
</evidence>
<dbReference type="RefSeq" id="WP_224082388.1">
    <property type="nucleotide sequence ID" value="NZ_CAJZAI010000019.1"/>
</dbReference>